<keyword evidence="7 11" id="KW-0067">ATP-binding</keyword>
<comment type="function">
    <text evidence="11">Catalyzes the attachment of alanine to tRNA(Ala) in a two-step reaction: alanine is first activated by ATP to form Ala-AMP and then transferred to the acceptor end of tRNA(Ala). Also edits incorrectly charged Ser-tRNA(Ala) and Gly-tRNA(Ala) via its editing domain.</text>
</comment>
<dbReference type="InterPro" id="IPR018162">
    <property type="entry name" value="Ala-tRNA-ligase_IIc_anticod-bd"/>
</dbReference>
<dbReference type="FunFam" id="2.40.30.130:FF:000001">
    <property type="entry name" value="Alanine--tRNA ligase"/>
    <property type="match status" value="1"/>
</dbReference>
<dbReference type="Gene3D" id="2.40.30.130">
    <property type="match status" value="1"/>
</dbReference>
<evidence type="ECO:0000256" key="5">
    <source>
        <dbReference type="ARBA" id="ARBA00022741"/>
    </source>
</evidence>
<accession>A0A368BSD7</accession>
<comment type="catalytic activity">
    <reaction evidence="11">
        <text>tRNA(Ala) + L-alanine + ATP = L-alanyl-tRNA(Ala) + AMP + diphosphate</text>
        <dbReference type="Rhea" id="RHEA:12540"/>
        <dbReference type="Rhea" id="RHEA-COMP:9657"/>
        <dbReference type="Rhea" id="RHEA-COMP:9923"/>
        <dbReference type="ChEBI" id="CHEBI:30616"/>
        <dbReference type="ChEBI" id="CHEBI:33019"/>
        <dbReference type="ChEBI" id="CHEBI:57972"/>
        <dbReference type="ChEBI" id="CHEBI:78442"/>
        <dbReference type="ChEBI" id="CHEBI:78497"/>
        <dbReference type="ChEBI" id="CHEBI:456215"/>
        <dbReference type="EC" id="6.1.1.7"/>
    </reaction>
</comment>
<dbReference type="PRINTS" id="PR00980">
    <property type="entry name" value="TRNASYNTHALA"/>
</dbReference>
<dbReference type="GO" id="GO:0008270">
    <property type="term" value="F:zinc ion binding"/>
    <property type="evidence" value="ECO:0007669"/>
    <property type="project" value="UniProtKB-UniRule"/>
</dbReference>
<dbReference type="FunFam" id="3.30.930.10:FF:000004">
    <property type="entry name" value="Alanine--tRNA ligase"/>
    <property type="match status" value="1"/>
</dbReference>
<evidence type="ECO:0000256" key="1">
    <source>
        <dbReference type="ARBA" id="ARBA00008226"/>
    </source>
</evidence>
<gene>
    <name evidence="11" type="primary">alaS</name>
    <name evidence="14" type="ORF">DBW96_04175</name>
</gene>
<evidence type="ECO:0000256" key="10">
    <source>
        <dbReference type="ARBA" id="ARBA00023146"/>
    </source>
</evidence>
<dbReference type="Pfam" id="PF01411">
    <property type="entry name" value="tRNA-synt_2c"/>
    <property type="match status" value="1"/>
</dbReference>
<evidence type="ECO:0000313" key="15">
    <source>
        <dbReference type="Proteomes" id="UP000253307"/>
    </source>
</evidence>
<dbReference type="Gene3D" id="3.30.930.10">
    <property type="entry name" value="Bira Bifunctional Protein, Domain 2"/>
    <property type="match status" value="1"/>
</dbReference>
<dbReference type="GO" id="GO:0002161">
    <property type="term" value="F:aminoacyl-tRNA deacylase activity"/>
    <property type="evidence" value="ECO:0007669"/>
    <property type="project" value="TreeGrafter"/>
</dbReference>
<dbReference type="HAMAP" id="MF_00036_B">
    <property type="entry name" value="Ala_tRNA_synth_B"/>
    <property type="match status" value="1"/>
</dbReference>
<dbReference type="NCBIfam" id="TIGR00344">
    <property type="entry name" value="alaS"/>
    <property type="match status" value="1"/>
</dbReference>
<evidence type="ECO:0000313" key="14">
    <source>
        <dbReference type="EMBL" id="RCL39814.1"/>
    </source>
</evidence>
<dbReference type="PANTHER" id="PTHR11777:SF9">
    <property type="entry name" value="ALANINE--TRNA LIGASE, CYTOPLASMIC"/>
    <property type="match status" value="1"/>
</dbReference>
<feature type="coiled-coil region" evidence="12">
    <location>
        <begin position="692"/>
        <end position="719"/>
    </location>
</feature>
<keyword evidence="12" id="KW-0175">Coiled coil</keyword>
<dbReference type="InterPro" id="IPR018164">
    <property type="entry name" value="Ala-tRNA-synth_IIc_N"/>
</dbReference>
<dbReference type="EC" id="6.1.1.7" evidence="11"/>
<evidence type="ECO:0000256" key="11">
    <source>
        <dbReference type="HAMAP-Rule" id="MF_00036"/>
    </source>
</evidence>
<proteinExistence type="inferred from homology"/>
<dbReference type="SUPFAM" id="SSF50447">
    <property type="entry name" value="Translation proteins"/>
    <property type="match status" value="1"/>
</dbReference>
<dbReference type="InterPro" id="IPR009000">
    <property type="entry name" value="Transl_B-barrel_sf"/>
</dbReference>
<dbReference type="SMART" id="SM00863">
    <property type="entry name" value="tRNA_SAD"/>
    <property type="match status" value="1"/>
</dbReference>
<evidence type="ECO:0000256" key="3">
    <source>
        <dbReference type="ARBA" id="ARBA00022598"/>
    </source>
</evidence>
<name>A0A368BSD7_9GAMM</name>
<dbReference type="Proteomes" id="UP000253307">
    <property type="component" value="Unassembled WGS sequence"/>
</dbReference>
<dbReference type="Pfam" id="PF02272">
    <property type="entry name" value="DHHA1"/>
    <property type="match status" value="1"/>
</dbReference>
<dbReference type="GO" id="GO:0005829">
    <property type="term" value="C:cytosol"/>
    <property type="evidence" value="ECO:0007669"/>
    <property type="project" value="TreeGrafter"/>
</dbReference>
<feature type="binding site" evidence="11">
    <location>
        <position position="551"/>
    </location>
    <ligand>
        <name>Zn(2+)</name>
        <dbReference type="ChEBI" id="CHEBI:29105"/>
    </ligand>
</feature>
<dbReference type="GO" id="GO:0006419">
    <property type="term" value="P:alanyl-tRNA aminoacylation"/>
    <property type="evidence" value="ECO:0007669"/>
    <property type="project" value="UniProtKB-UniRule"/>
</dbReference>
<dbReference type="GO" id="GO:0000049">
    <property type="term" value="F:tRNA binding"/>
    <property type="evidence" value="ECO:0007669"/>
    <property type="project" value="UniProtKB-KW"/>
</dbReference>
<evidence type="ECO:0000256" key="9">
    <source>
        <dbReference type="ARBA" id="ARBA00022917"/>
    </source>
</evidence>
<comment type="subcellular location">
    <subcellularLocation>
        <location evidence="11">Cytoplasm</location>
    </subcellularLocation>
</comment>
<dbReference type="CDD" id="cd00673">
    <property type="entry name" value="AlaRS_core"/>
    <property type="match status" value="1"/>
</dbReference>
<dbReference type="GO" id="GO:0005524">
    <property type="term" value="F:ATP binding"/>
    <property type="evidence" value="ECO:0007669"/>
    <property type="project" value="UniProtKB-UniRule"/>
</dbReference>
<evidence type="ECO:0000256" key="4">
    <source>
        <dbReference type="ARBA" id="ARBA00022723"/>
    </source>
</evidence>
<keyword evidence="9 11" id="KW-0648">Protein biosynthesis</keyword>
<evidence type="ECO:0000256" key="2">
    <source>
        <dbReference type="ARBA" id="ARBA00022555"/>
    </source>
</evidence>
<dbReference type="SUPFAM" id="SSF55186">
    <property type="entry name" value="ThrRS/AlaRS common domain"/>
    <property type="match status" value="1"/>
</dbReference>
<dbReference type="PANTHER" id="PTHR11777">
    <property type="entry name" value="ALANYL-TRNA SYNTHETASE"/>
    <property type="match status" value="1"/>
</dbReference>
<dbReference type="Pfam" id="PF07973">
    <property type="entry name" value="tRNA_SAD"/>
    <property type="match status" value="1"/>
</dbReference>
<dbReference type="InterPro" id="IPR012947">
    <property type="entry name" value="tRNA_SAD"/>
</dbReference>
<keyword evidence="10 11" id="KW-0030">Aminoacyl-tRNA synthetase</keyword>
<feature type="binding site" evidence="11">
    <location>
        <position position="658"/>
    </location>
    <ligand>
        <name>Zn(2+)</name>
        <dbReference type="ChEBI" id="CHEBI:29105"/>
    </ligand>
</feature>
<feature type="binding site" evidence="11">
    <location>
        <position position="654"/>
    </location>
    <ligand>
        <name>Zn(2+)</name>
        <dbReference type="ChEBI" id="CHEBI:29105"/>
    </ligand>
</feature>
<keyword evidence="8 11" id="KW-0694">RNA-binding</keyword>
<dbReference type="InterPro" id="IPR050058">
    <property type="entry name" value="Ala-tRNA_ligase"/>
</dbReference>
<evidence type="ECO:0000259" key="13">
    <source>
        <dbReference type="PROSITE" id="PS50860"/>
    </source>
</evidence>
<dbReference type="EMBL" id="QOPE01000036">
    <property type="protein sequence ID" value="RCL39814.1"/>
    <property type="molecule type" value="Genomic_DNA"/>
</dbReference>
<sequence length="918" mass="102888">MKTAEIRKAFLEYFKANDHMIIKSSSLVPGNDETLLFTNAGMVQFKDIFLGQEQPKSLRATSSQKCIRAGGKHNDLENVGYTLRHHTFFEMLGNFSFGDYFKTEAIEMAWDFLTSHLNLEKDKLWISVYQDDEEAAQIWLEKIGISKERLVFLGEKDNFWSMGDTGPCGPCSEIYYDHGEKYDGTPPGSDGDEGDRFVEIWNLVFMQFNKDKDGKMHKLPKPSVDTGMGLERIAAVMQGVNSNYEIDFFKNIISSSEKLIGSSGSESHKVIADHIRSVAFLILDGVLPSNEGRGYVLRRILRRAVRHGYKLGYSKPFLSELLEVLVKEMGPAYPTLKEKSSDIKKIIFEEEDQFYRTLANGMEILNAEIKKSKNNIVSGKVAFKLHDTFGFPFDLTRDVARENNFSVDEKTFNQEMDKQKSSSKAANKFKQNKISVDGLPETIFLGYESLSSEVSEVLGLWVEGETQKTVSKEKNALIVLDKTPFYAESGGQIGDRGFILNDSFKARVSDCTKLGKVFVHEVEVMDGNLSLNEKVSSQVEPLHRNLSAAHHSATHLLHAALKQVLGNHVQQKGSLVGPSKLRFDFSHKKAVTYEELIQIENIVNEKIAMNANTQTEIMNLDDAIALGAEAMFDEKYENEVRVLSMADNFSVELCGGTHVKKLGEIEILIITSESSVSSGVRRIEALVGKPALDLIKHSLENLNELKEKLKVSEDQLSSRIDVLLRENKDLKKGKQSQTYLESKSNIKNIIQLTEIQCSLGYLNSLKEKLNVPTDQLASKVDSILKENKELKQVSKSKVDVKSEPTEYKSLSFNGIQIEVYEFESSNMQELRSNMDKALDTKTDTCCLMLGKSDKNYLIVTGVSQDLADKIPASALISKMTELHGGKGGGRNDFAQGAIEEKNFKKILNSIDDVLKSLA</sequence>
<keyword evidence="4 11" id="KW-0479">Metal-binding</keyword>
<comment type="domain">
    <text evidence="11">Consists of three domains; the N-terminal catalytic domain, the editing domain and the C-terminal C-Ala domain. The editing domain removes incorrectly charged amino acids, while the C-Ala domain, along with tRNA(Ala), serves as a bridge to cooperatively bring together the editing and aminoacylation centers thus stimulating deacylation of misacylated tRNAs.</text>
</comment>
<feature type="binding site" evidence="11">
    <location>
        <position position="555"/>
    </location>
    <ligand>
        <name>Zn(2+)</name>
        <dbReference type="ChEBI" id="CHEBI:29105"/>
    </ligand>
</feature>
<keyword evidence="3 11" id="KW-0436">Ligase</keyword>
<dbReference type="AlphaFoldDB" id="A0A368BSD7"/>
<dbReference type="Gene3D" id="3.30.980.10">
    <property type="entry name" value="Threonyl-trna Synthetase, Chain A, domain 2"/>
    <property type="match status" value="1"/>
</dbReference>
<evidence type="ECO:0000256" key="8">
    <source>
        <dbReference type="ARBA" id="ARBA00022884"/>
    </source>
</evidence>
<dbReference type="Gene3D" id="3.30.54.20">
    <property type="match status" value="1"/>
</dbReference>
<evidence type="ECO:0000256" key="12">
    <source>
        <dbReference type="SAM" id="Coils"/>
    </source>
</evidence>
<protein>
    <recommendedName>
        <fullName evidence="11">Alanine--tRNA ligase</fullName>
        <ecNumber evidence="11">6.1.1.7</ecNumber>
    </recommendedName>
    <alternativeName>
        <fullName evidence="11">Alanyl-tRNA synthetase</fullName>
        <shortName evidence="11">AlaRS</shortName>
    </alternativeName>
</protein>
<dbReference type="InterPro" id="IPR003156">
    <property type="entry name" value="DHHA1_dom"/>
</dbReference>
<feature type="domain" description="Alanyl-transfer RNA synthetases family profile" evidence="13">
    <location>
        <begin position="1"/>
        <end position="697"/>
    </location>
</feature>
<dbReference type="InterPro" id="IPR018163">
    <property type="entry name" value="Thr/Ala-tRNA-synth_IIc_edit"/>
</dbReference>
<evidence type="ECO:0000256" key="6">
    <source>
        <dbReference type="ARBA" id="ARBA00022833"/>
    </source>
</evidence>
<comment type="similarity">
    <text evidence="1 11">Belongs to the class-II aminoacyl-tRNA synthetase family.</text>
</comment>
<evidence type="ECO:0000256" key="7">
    <source>
        <dbReference type="ARBA" id="ARBA00022840"/>
    </source>
</evidence>
<dbReference type="InterPro" id="IPR023033">
    <property type="entry name" value="Ala_tRNA_ligase_euk/bac"/>
</dbReference>
<keyword evidence="6 11" id="KW-0862">Zinc</keyword>
<comment type="caution">
    <text evidence="14">The sequence shown here is derived from an EMBL/GenBank/DDBJ whole genome shotgun (WGS) entry which is preliminary data.</text>
</comment>
<comment type="cofactor">
    <cofactor evidence="11">
        <name>Zn(2+)</name>
        <dbReference type="ChEBI" id="CHEBI:29105"/>
    </cofactor>
    <text evidence="11">Binds 1 zinc ion per subunit.</text>
</comment>
<keyword evidence="11" id="KW-0963">Cytoplasm</keyword>
<dbReference type="SUPFAM" id="SSF55681">
    <property type="entry name" value="Class II aaRS and biotin synthetases"/>
    <property type="match status" value="1"/>
</dbReference>
<organism evidence="14 15">
    <name type="scientific">SAR86 cluster bacterium</name>
    <dbReference type="NCBI Taxonomy" id="2030880"/>
    <lineage>
        <taxon>Bacteria</taxon>
        <taxon>Pseudomonadati</taxon>
        <taxon>Pseudomonadota</taxon>
        <taxon>Gammaproteobacteria</taxon>
        <taxon>SAR86 cluster</taxon>
    </lineage>
</organism>
<dbReference type="FunFam" id="3.30.980.10:FF:000004">
    <property type="entry name" value="Alanine--tRNA ligase, cytoplasmic"/>
    <property type="match status" value="1"/>
</dbReference>
<dbReference type="GO" id="GO:0004813">
    <property type="term" value="F:alanine-tRNA ligase activity"/>
    <property type="evidence" value="ECO:0007669"/>
    <property type="project" value="UniProtKB-UniRule"/>
</dbReference>
<keyword evidence="5 11" id="KW-0547">Nucleotide-binding</keyword>
<dbReference type="FunFam" id="3.10.310.40:FF:000001">
    <property type="entry name" value="Alanine--tRNA ligase"/>
    <property type="match status" value="1"/>
</dbReference>
<dbReference type="SUPFAM" id="SSF101353">
    <property type="entry name" value="Putative anticodon-binding domain of alanyl-tRNA synthetase (AlaRS)"/>
    <property type="match status" value="1"/>
</dbReference>
<dbReference type="InterPro" id="IPR018165">
    <property type="entry name" value="Ala-tRNA-synth_IIc_core"/>
</dbReference>
<reference evidence="14 15" key="1">
    <citation type="journal article" date="2018" name="Microbiome">
        <title>Fine metagenomic profile of the Mediterranean stratified and mixed water columns revealed by assembly and recruitment.</title>
        <authorList>
            <person name="Haro-Moreno J.M."/>
            <person name="Lopez-Perez M."/>
            <person name="De La Torre J.R."/>
            <person name="Picazo A."/>
            <person name="Camacho A."/>
            <person name="Rodriguez-Valera F."/>
        </authorList>
    </citation>
    <scope>NUCLEOTIDE SEQUENCE [LARGE SCALE GENOMIC DNA]</scope>
    <source>
        <strain evidence="14">MED-G82</strain>
    </source>
</reference>
<dbReference type="Gene3D" id="3.10.310.40">
    <property type="match status" value="1"/>
</dbReference>
<keyword evidence="2 11" id="KW-0820">tRNA-binding</keyword>
<dbReference type="PROSITE" id="PS50860">
    <property type="entry name" value="AA_TRNA_LIGASE_II_ALA"/>
    <property type="match status" value="1"/>
</dbReference>
<dbReference type="InterPro" id="IPR045864">
    <property type="entry name" value="aa-tRNA-synth_II/BPL/LPL"/>
</dbReference>
<dbReference type="InterPro" id="IPR002318">
    <property type="entry name" value="Ala-tRNA-lgiase_IIc"/>
</dbReference>